<evidence type="ECO:0000256" key="2">
    <source>
        <dbReference type="ARBA" id="ARBA00022723"/>
    </source>
</evidence>
<keyword evidence="8" id="KW-0804">Transcription</keyword>
<feature type="domain" description="C2H2-type" evidence="12">
    <location>
        <begin position="335"/>
        <end position="362"/>
    </location>
</feature>
<dbReference type="PROSITE" id="PS50157">
    <property type="entry name" value="ZINC_FINGER_C2H2_2"/>
    <property type="match status" value="7"/>
</dbReference>
<feature type="domain" description="C2H2-type" evidence="12">
    <location>
        <begin position="306"/>
        <end position="334"/>
    </location>
</feature>
<evidence type="ECO:0000313" key="13">
    <source>
        <dbReference type="EnsemblMetazoa" id="XP_030850501"/>
    </source>
</evidence>
<comment type="subcellular location">
    <subcellularLocation>
        <location evidence="1">Nucleus</location>
    </subcellularLocation>
</comment>
<keyword evidence="2" id="KW-0479">Metal-binding</keyword>
<feature type="domain" description="C2H2-type" evidence="12">
    <location>
        <begin position="179"/>
        <end position="206"/>
    </location>
</feature>
<dbReference type="InterPro" id="IPR036236">
    <property type="entry name" value="Znf_C2H2_sf"/>
</dbReference>
<keyword evidence="14" id="KW-1185">Reference proteome</keyword>
<dbReference type="Gene3D" id="3.30.160.60">
    <property type="entry name" value="Classic Zinc Finger"/>
    <property type="match status" value="7"/>
</dbReference>
<dbReference type="FunFam" id="3.30.160.60:FF:001918">
    <property type="match status" value="1"/>
</dbReference>
<keyword evidence="4 10" id="KW-0863">Zinc-finger</keyword>
<dbReference type="Pfam" id="PF00096">
    <property type="entry name" value="zf-C2H2"/>
    <property type="match status" value="5"/>
</dbReference>
<dbReference type="FunFam" id="3.30.160.60:FF:001485">
    <property type="entry name" value="Krueppel-related zinc finger protein"/>
    <property type="match status" value="1"/>
</dbReference>
<evidence type="ECO:0000256" key="4">
    <source>
        <dbReference type="ARBA" id="ARBA00022771"/>
    </source>
</evidence>
<reference evidence="13" key="2">
    <citation type="submission" date="2021-01" db="UniProtKB">
        <authorList>
            <consortium name="EnsemblMetazoa"/>
        </authorList>
    </citation>
    <scope>IDENTIFICATION</scope>
</reference>
<organism evidence="13 14">
    <name type="scientific">Strongylocentrotus purpuratus</name>
    <name type="common">Purple sea urchin</name>
    <dbReference type="NCBI Taxonomy" id="7668"/>
    <lineage>
        <taxon>Eukaryota</taxon>
        <taxon>Metazoa</taxon>
        <taxon>Echinodermata</taxon>
        <taxon>Eleutherozoa</taxon>
        <taxon>Echinozoa</taxon>
        <taxon>Echinoidea</taxon>
        <taxon>Euechinoidea</taxon>
        <taxon>Echinacea</taxon>
        <taxon>Camarodonta</taxon>
        <taxon>Echinidea</taxon>
        <taxon>Strongylocentrotidae</taxon>
        <taxon>Strongylocentrotus</taxon>
    </lineage>
</organism>
<sequence>MATKHACWTSASSTDGGEGITLQSSQEHDEGNISIKEEGEVGKETCLSIPGSKGLRYEGQLVTHDGLVFTIKQEVDTDMFESLSSTEGQDPSTEQEIVYAIIKQEDKEEIFEPITPHGEGGGETEQSIPEELDNGQDNIHPHITACSGEETHLCLHCKLDNGQDNIHPHITACSGEETHLCLHCSKTFTDENTLILHRKTHQVDYELTSHLGTHTGEKAFKYSQCDKDKGFSHRRTLNSHLRTHSGEKPFNCSQCDKGFSHKSTLRRHFRTHSGEKPYQCSYCDKTFAQLINLTRHLRRHTGEKPFKCSQCDKGFSHKTSLNQHLRSQSLTEKPLQCFHCDKSFSQRCHFTRHLRTHDGEKPFKCSHCNKGFFQSSTLISHLRTHMY</sequence>
<dbReference type="AlphaFoldDB" id="A0A7M7PE73"/>
<evidence type="ECO:0000256" key="8">
    <source>
        <dbReference type="ARBA" id="ARBA00023163"/>
    </source>
</evidence>
<dbReference type="EnsemblMetazoa" id="XM_030994641">
    <property type="protein sequence ID" value="XP_030850501"/>
    <property type="gene ID" value="LOC100893402"/>
</dbReference>
<evidence type="ECO:0000256" key="10">
    <source>
        <dbReference type="PROSITE-ProRule" id="PRU00042"/>
    </source>
</evidence>
<proteinExistence type="predicted"/>
<protein>
    <recommendedName>
        <fullName evidence="12">C2H2-type domain-containing protein</fullName>
    </recommendedName>
</protein>
<dbReference type="SMART" id="SM00355">
    <property type="entry name" value="ZnF_C2H2"/>
    <property type="match status" value="7"/>
</dbReference>
<evidence type="ECO:0000256" key="11">
    <source>
        <dbReference type="SAM" id="MobiDB-lite"/>
    </source>
</evidence>
<feature type="region of interest" description="Disordered" evidence="11">
    <location>
        <begin position="1"/>
        <end position="31"/>
    </location>
</feature>
<evidence type="ECO:0000259" key="12">
    <source>
        <dbReference type="PROSITE" id="PS50157"/>
    </source>
</evidence>
<dbReference type="RefSeq" id="XP_030850501.1">
    <property type="nucleotide sequence ID" value="XM_030994641.1"/>
</dbReference>
<dbReference type="GO" id="GO:0003677">
    <property type="term" value="F:DNA binding"/>
    <property type="evidence" value="ECO:0007669"/>
    <property type="project" value="UniProtKB-KW"/>
</dbReference>
<reference evidence="14" key="1">
    <citation type="submission" date="2015-02" db="EMBL/GenBank/DDBJ databases">
        <title>Genome sequencing for Strongylocentrotus purpuratus.</title>
        <authorList>
            <person name="Murali S."/>
            <person name="Liu Y."/>
            <person name="Vee V."/>
            <person name="English A."/>
            <person name="Wang M."/>
            <person name="Skinner E."/>
            <person name="Han Y."/>
            <person name="Muzny D.M."/>
            <person name="Worley K.C."/>
            <person name="Gibbs R.A."/>
        </authorList>
    </citation>
    <scope>NUCLEOTIDE SEQUENCE</scope>
</reference>
<feature type="domain" description="C2H2-type" evidence="12">
    <location>
        <begin position="220"/>
        <end position="249"/>
    </location>
</feature>
<keyword evidence="6" id="KW-0805">Transcription regulation</keyword>
<evidence type="ECO:0000256" key="9">
    <source>
        <dbReference type="ARBA" id="ARBA00023242"/>
    </source>
</evidence>
<name>A0A7M7PE73_STRPU</name>
<dbReference type="FunFam" id="3.30.160.60:FF:000029">
    <property type="entry name" value="GLI family zinc finger 4"/>
    <property type="match status" value="1"/>
</dbReference>
<evidence type="ECO:0000256" key="1">
    <source>
        <dbReference type="ARBA" id="ARBA00004123"/>
    </source>
</evidence>
<evidence type="ECO:0000256" key="6">
    <source>
        <dbReference type="ARBA" id="ARBA00023015"/>
    </source>
</evidence>
<evidence type="ECO:0000256" key="7">
    <source>
        <dbReference type="ARBA" id="ARBA00023125"/>
    </source>
</evidence>
<evidence type="ECO:0000256" key="3">
    <source>
        <dbReference type="ARBA" id="ARBA00022737"/>
    </source>
</evidence>
<dbReference type="GeneID" id="100893402"/>
<evidence type="ECO:0000313" key="14">
    <source>
        <dbReference type="Proteomes" id="UP000007110"/>
    </source>
</evidence>
<dbReference type="Proteomes" id="UP000007110">
    <property type="component" value="Unassembled WGS sequence"/>
</dbReference>
<feature type="domain" description="C2H2-type" evidence="12">
    <location>
        <begin position="363"/>
        <end position="387"/>
    </location>
</feature>
<dbReference type="FunFam" id="3.30.160.60:FF:000624">
    <property type="entry name" value="zinc finger protein 697"/>
    <property type="match status" value="1"/>
</dbReference>
<accession>A0A7M7PE73</accession>
<keyword evidence="9" id="KW-0539">Nucleus</keyword>
<dbReference type="PROSITE" id="PS00028">
    <property type="entry name" value="ZINC_FINGER_C2H2_1"/>
    <property type="match status" value="5"/>
</dbReference>
<dbReference type="PANTHER" id="PTHR24384:SF189">
    <property type="entry name" value="C2H2-TYPE DOMAIN-CONTAINING PROTEIN-RELATED"/>
    <property type="match status" value="1"/>
</dbReference>
<dbReference type="InterPro" id="IPR013087">
    <property type="entry name" value="Znf_C2H2_type"/>
</dbReference>
<feature type="compositionally biased region" description="Polar residues" evidence="11">
    <location>
        <begin position="9"/>
        <end position="25"/>
    </location>
</feature>
<keyword evidence="3" id="KW-0677">Repeat</keyword>
<dbReference type="FunFam" id="3.30.160.60:FF:000110">
    <property type="entry name" value="Zinc finger protein-like"/>
    <property type="match status" value="1"/>
</dbReference>
<dbReference type="GO" id="GO:0008270">
    <property type="term" value="F:zinc ion binding"/>
    <property type="evidence" value="ECO:0007669"/>
    <property type="project" value="UniProtKB-KW"/>
</dbReference>
<feature type="domain" description="C2H2-type" evidence="12">
    <location>
        <begin position="278"/>
        <end position="305"/>
    </location>
</feature>
<dbReference type="GO" id="GO:0005634">
    <property type="term" value="C:nucleus"/>
    <property type="evidence" value="ECO:0007669"/>
    <property type="project" value="UniProtKB-SubCell"/>
</dbReference>
<evidence type="ECO:0000256" key="5">
    <source>
        <dbReference type="ARBA" id="ARBA00022833"/>
    </source>
</evidence>
<feature type="domain" description="C2H2-type" evidence="12">
    <location>
        <begin position="250"/>
        <end position="277"/>
    </location>
</feature>
<keyword evidence="5" id="KW-0862">Zinc</keyword>
<keyword evidence="7" id="KW-0238">DNA-binding</keyword>
<dbReference type="PANTHER" id="PTHR24384">
    <property type="entry name" value="FINGER PUTATIVE TRANSCRIPTION FACTOR FAMILY-RELATED"/>
    <property type="match status" value="1"/>
</dbReference>
<dbReference type="SUPFAM" id="SSF57667">
    <property type="entry name" value="beta-beta-alpha zinc fingers"/>
    <property type="match status" value="4"/>
</dbReference>
<dbReference type="InterPro" id="IPR050752">
    <property type="entry name" value="C2H2-ZF_domain"/>
</dbReference>